<dbReference type="EMBL" id="CP006880">
    <property type="protein sequence ID" value="AJD44520.1"/>
    <property type="molecule type" value="Genomic_DNA"/>
</dbReference>
<keyword evidence="2" id="KW-1185">Reference proteome</keyword>
<evidence type="ECO:0000313" key="1">
    <source>
        <dbReference type="EMBL" id="AJD44520.1"/>
    </source>
</evidence>
<gene>
    <name evidence="1" type="ORF">RGR602_PC00480</name>
</gene>
<protein>
    <submittedName>
        <fullName evidence="1">Uncharacterized protein</fullName>
    </submittedName>
</protein>
<dbReference type="HOGENOM" id="CLU_3011160_0_0_5"/>
<name>A0A0B4XCN7_9HYPH</name>
<dbReference type="KEGG" id="rga:RGR602_PC00480"/>
<organism evidence="1 2">
    <name type="scientific">Rhizobium gallicum bv. gallicum R602sp</name>
    <dbReference type="NCBI Taxonomy" id="1041138"/>
    <lineage>
        <taxon>Bacteria</taxon>
        <taxon>Pseudomonadati</taxon>
        <taxon>Pseudomonadota</taxon>
        <taxon>Alphaproteobacteria</taxon>
        <taxon>Hyphomicrobiales</taxon>
        <taxon>Rhizobiaceae</taxon>
        <taxon>Rhizobium/Agrobacterium group</taxon>
        <taxon>Rhizobium</taxon>
    </lineage>
</organism>
<sequence>MRHVELACLQERHSVRAGRCLEQEDPTASRDDIVDITVAARPVKFSQEPSLAVSPT</sequence>
<proteinExistence type="predicted"/>
<evidence type="ECO:0000313" key="2">
    <source>
        <dbReference type="Proteomes" id="UP000031368"/>
    </source>
</evidence>
<keyword evidence="1" id="KW-0614">Plasmid</keyword>
<dbReference type="AlphaFoldDB" id="A0A0B4XCN7"/>
<accession>A0A0B4XCN7</accession>
<reference evidence="1 2" key="1">
    <citation type="submission" date="2013-11" db="EMBL/GenBank/DDBJ databases">
        <title>Complete genome sequence of Rhizobium gallicum bv. gallicum R602.</title>
        <authorList>
            <person name="Bustos P."/>
            <person name="Santamaria R.I."/>
            <person name="Lozano L."/>
            <person name="Acosta J.L."/>
            <person name="Ormeno-Orrillo E."/>
            <person name="Rogel M.A."/>
            <person name="Romero D."/>
            <person name="Cevallos M.A."/>
            <person name="Martinez-Romero E."/>
            <person name="Gonzalez V."/>
        </authorList>
    </citation>
    <scope>NUCLEOTIDE SEQUENCE [LARGE SCALE GENOMIC DNA]</scope>
    <source>
        <strain evidence="1 2">R602</strain>
        <plasmid evidence="1 2">pRgalR602c</plasmid>
    </source>
</reference>
<dbReference type="Proteomes" id="UP000031368">
    <property type="component" value="Plasmid pRgalR602c"/>
</dbReference>
<geneLocation type="plasmid" evidence="1 2">
    <name>pRgalR602c</name>
</geneLocation>